<feature type="compositionally biased region" description="Polar residues" evidence="1">
    <location>
        <begin position="81"/>
        <end position="97"/>
    </location>
</feature>
<dbReference type="AlphaFoldDB" id="A0A2Z6QU98"/>
<protein>
    <submittedName>
        <fullName evidence="2">Uncharacterized protein</fullName>
    </submittedName>
</protein>
<proteinExistence type="predicted"/>
<dbReference type="EMBL" id="BEXD01001068">
    <property type="protein sequence ID" value="GBB92062.1"/>
    <property type="molecule type" value="Genomic_DNA"/>
</dbReference>
<gene>
    <name evidence="2" type="ORF">RclHR1_01960012</name>
</gene>
<keyword evidence="3" id="KW-1185">Reference proteome</keyword>
<sequence>MAIVHEIYQILSSSFGQIPNYTGQYTPDKYIQKVTNVFKSAGAIITATNNANANTFVDAQKCDILKSKMEDKFSPVPANDPYTNNTPAINSPATFTV</sequence>
<dbReference type="Proteomes" id="UP000247702">
    <property type="component" value="Unassembled WGS sequence"/>
</dbReference>
<reference evidence="2 3" key="1">
    <citation type="submission" date="2017-11" db="EMBL/GenBank/DDBJ databases">
        <title>The genome of Rhizophagus clarus HR1 reveals common genetic basis of auxotrophy among arbuscular mycorrhizal fungi.</title>
        <authorList>
            <person name="Kobayashi Y."/>
        </authorList>
    </citation>
    <scope>NUCLEOTIDE SEQUENCE [LARGE SCALE GENOMIC DNA]</scope>
    <source>
        <strain evidence="2 3">HR1</strain>
    </source>
</reference>
<evidence type="ECO:0000313" key="3">
    <source>
        <dbReference type="Proteomes" id="UP000247702"/>
    </source>
</evidence>
<evidence type="ECO:0000256" key="1">
    <source>
        <dbReference type="SAM" id="MobiDB-lite"/>
    </source>
</evidence>
<evidence type="ECO:0000313" key="2">
    <source>
        <dbReference type="EMBL" id="GBB92062.1"/>
    </source>
</evidence>
<feature type="region of interest" description="Disordered" evidence="1">
    <location>
        <begin position="75"/>
        <end position="97"/>
    </location>
</feature>
<accession>A0A2Z6QU98</accession>
<name>A0A2Z6QU98_9GLOM</name>
<comment type="caution">
    <text evidence="2">The sequence shown here is derived from an EMBL/GenBank/DDBJ whole genome shotgun (WGS) entry which is preliminary data.</text>
</comment>
<organism evidence="2 3">
    <name type="scientific">Rhizophagus clarus</name>
    <dbReference type="NCBI Taxonomy" id="94130"/>
    <lineage>
        <taxon>Eukaryota</taxon>
        <taxon>Fungi</taxon>
        <taxon>Fungi incertae sedis</taxon>
        <taxon>Mucoromycota</taxon>
        <taxon>Glomeromycotina</taxon>
        <taxon>Glomeromycetes</taxon>
        <taxon>Glomerales</taxon>
        <taxon>Glomeraceae</taxon>
        <taxon>Rhizophagus</taxon>
    </lineage>
</organism>